<reference evidence="3 4" key="1">
    <citation type="journal article" name="Sci. Rep.">
        <title>Genome-scale phylogenetic analyses confirm Olpidium as the closest living zoosporic fungus to the non-flagellated, terrestrial fungi.</title>
        <authorList>
            <person name="Chang Y."/>
            <person name="Rochon D."/>
            <person name="Sekimoto S."/>
            <person name="Wang Y."/>
            <person name="Chovatia M."/>
            <person name="Sandor L."/>
            <person name="Salamov A."/>
            <person name="Grigoriev I.V."/>
            <person name="Stajich J.E."/>
            <person name="Spatafora J.W."/>
        </authorList>
    </citation>
    <scope>NUCLEOTIDE SEQUENCE [LARGE SCALE GENOMIC DNA]</scope>
    <source>
        <strain evidence="3">S191</strain>
    </source>
</reference>
<dbReference type="EMBL" id="JAEFCI010002590">
    <property type="protein sequence ID" value="KAG5462131.1"/>
    <property type="molecule type" value="Genomic_DNA"/>
</dbReference>
<evidence type="ECO:0000256" key="1">
    <source>
        <dbReference type="SAM" id="MobiDB-lite"/>
    </source>
</evidence>
<keyword evidence="2" id="KW-0812">Transmembrane</keyword>
<feature type="transmembrane region" description="Helical" evidence="2">
    <location>
        <begin position="132"/>
        <end position="153"/>
    </location>
</feature>
<feature type="transmembrane region" description="Helical" evidence="2">
    <location>
        <begin position="165"/>
        <end position="187"/>
    </location>
</feature>
<organism evidence="3 4">
    <name type="scientific">Olpidium bornovanus</name>
    <dbReference type="NCBI Taxonomy" id="278681"/>
    <lineage>
        <taxon>Eukaryota</taxon>
        <taxon>Fungi</taxon>
        <taxon>Fungi incertae sedis</taxon>
        <taxon>Olpidiomycota</taxon>
        <taxon>Olpidiomycotina</taxon>
        <taxon>Olpidiomycetes</taxon>
        <taxon>Olpidiales</taxon>
        <taxon>Olpidiaceae</taxon>
        <taxon>Olpidium</taxon>
    </lineage>
</organism>
<feature type="transmembrane region" description="Helical" evidence="2">
    <location>
        <begin position="103"/>
        <end position="126"/>
    </location>
</feature>
<evidence type="ECO:0000313" key="4">
    <source>
        <dbReference type="Proteomes" id="UP000673691"/>
    </source>
</evidence>
<feature type="compositionally biased region" description="Pro residues" evidence="1">
    <location>
        <begin position="36"/>
        <end position="70"/>
    </location>
</feature>
<keyword evidence="2" id="KW-0472">Membrane</keyword>
<feature type="transmembrane region" description="Helical" evidence="2">
    <location>
        <begin position="230"/>
        <end position="251"/>
    </location>
</feature>
<comment type="caution">
    <text evidence="3">The sequence shown here is derived from an EMBL/GenBank/DDBJ whole genome shotgun (WGS) entry which is preliminary data.</text>
</comment>
<evidence type="ECO:0000256" key="2">
    <source>
        <dbReference type="SAM" id="Phobius"/>
    </source>
</evidence>
<name>A0A8H7ZZ69_9FUNG</name>
<sequence>MADSCCPVPQGAAPPRIAALKIPPATAFVRATKTAFPPPPAPPPPQHNGPGGGPPPPPSPAPPEPSPPFARQPLLRPTEQIVYIRDVLDDMPMWWCGRSVRDWTLNLQASVIFMLALAGALQLAVNGAPADYWTIGVLTSEIFAILVLAFGYYANYKSLYKPIRVFLALFFNVTLVWCVGLAALAFQSVSLSKSEKTPELLEVAKEIAFLLPWVISCIGEFLTRITGIFLFLFEEVFFFFIFSFLFFFPFFP</sequence>
<dbReference type="Proteomes" id="UP000673691">
    <property type="component" value="Unassembled WGS sequence"/>
</dbReference>
<accession>A0A8H7ZZ69</accession>
<keyword evidence="2" id="KW-1133">Transmembrane helix</keyword>
<gene>
    <name evidence="3" type="ORF">BJ554DRAFT_5573</name>
</gene>
<evidence type="ECO:0000313" key="3">
    <source>
        <dbReference type="EMBL" id="KAG5462131.1"/>
    </source>
</evidence>
<feature type="region of interest" description="Disordered" evidence="1">
    <location>
        <begin position="31"/>
        <end position="72"/>
    </location>
</feature>
<proteinExistence type="predicted"/>
<protein>
    <submittedName>
        <fullName evidence="3">Uncharacterized protein</fullName>
    </submittedName>
</protein>
<dbReference type="AlphaFoldDB" id="A0A8H7ZZ69"/>
<feature type="transmembrane region" description="Helical" evidence="2">
    <location>
        <begin position="207"/>
        <end position="223"/>
    </location>
</feature>
<keyword evidence="4" id="KW-1185">Reference proteome</keyword>